<keyword evidence="1" id="KW-1133">Transmembrane helix</keyword>
<dbReference type="EMBL" id="GL379947">
    <property type="protein sequence ID" value="EGT37686.1"/>
    <property type="molecule type" value="Genomic_DNA"/>
</dbReference>
<dbReference type="Proteomes" id="UP000008068">
    <property type="component" value="Unassembled WGS sequence"/>
</dbReference>
<proteinExistence type="predicted"/>
<reference evidence="3" key="1">
    <citation type="submission" date="2011-07" db="EMBL/GenBank/DDBJ databases">
        <authorList>
            <consortium name="Caenorhabditis brenneri Sequencing and Analysis Consortium"/>
            <person name="Wilson R.K."/>
        </authorList>
    </citation>
    <scope>NUCLEOTIDE SEQUENCE [LARGE SCALE GENOMIC DNA]</scope>
    <source>
        <strain evidence="3">PB2801</strain>
    </source>
</reference>
<feature type="transmembrane region" description="Helical" evidence="1">
    <location>
        <begin position="20"/>
        <end position="45"/>
    </location>
</feature>
<evidence type="ECO:0000313" key="2">
    <source>
        <dbReference type="EMBL" id="EGT37686.1"/>
    </source>
</evidence>
<keyword evidence="1" id="KW-0472">Membrane</keyword>
<evidence type="ECO:0000313" key="3">
    <source>
        <dbReference type="Proteomes" id="UP000008068"/>
    </source>
</evidence>
<sequence>MFHSSLHDSRTRKREKDGLLSLSLLIDNCLIETTCFISVIFRFLFYNRHVGVIYSCLRNKKDGRCDEKAIYVISRHESIDHAELTVIEKVAKSVCVEPILLYHVAAHDECIFEHSRLKPPACSSIDSSSSNAEWVELNLQQIEASYGRLLYQVVASSNSRTPSFALRFDGQHFQKITEQPSGCLSSPISQIRFSLRNRNLIYLPSDDGLIALIHPAGVRSDLLLREAQMSGVLPCLAPTAIPEKQNCTQLITPNCRYPNETLTDTSQVLKHSKCRRTKDFQLNGDWLLFSSDPMFVLNWRCTLKDGDDDFTHSFECFSESWVGECERPTRGILHINASNSTFHTVFDEEEAPIRTPEAEIFTSGRISITDERLILLKEDHLVGRAYSLWLRKTEGGMTEKVKQDAESYCVWPIESQIRHTAMLC</sequence>
<organism evidence="3">
    <name type="scientific">Caenorhabditis brenneri</name>
    <name type="common">Nematode worm</name>
    <dbReference type="NCBI Taxonomy" id="135651"/>
    <lineage>
        <taxon>Eukaryota</taxon>
        <taxon>Metazoa</taxon>
        <taxon>Ecdysozoa</taxon>
        <taxon>Nematoda</taxon>
        <taxon>Chromadorea</taxon>
        <taxon>Rhabditida</taxon>
        <taxon>Rhabditina</taxon>
        <taxon>Rhabditomorpha</taxon>
        <taxon>Rhabditoidea</taxon>
        <taxon>Rhabditidae</taxon>
        <taxon>Peloderinae</taxon>
        <taxon>Caenorhabditis</taxon>
    </lineage>
</organism>
<keyword evidence="1" id="KW-0812">Transmembrane</keyword>
<protein>
    <submittedName>
        <fullName evidence="2">Uncharacterized protein</fullName>
    </submittedName>
</protein>
<dbReference type="HOGENOM" id="CLU_568998_0_0_1"/>
<dbReference type="PANTHER" id="PTHR11873:SF0">
    <property type="entry name" value="LIPOCALIN-RELATED PROTEIN"/>
    <property type="match status" value="1"/>
</dbReference>
<name>G0NU37_CAEBE</name>
<dbReference type="AlphaFoldDB" id="G0NU37"/>
<gene>
    <name evidence="2" type="ORF">CAEBREN_28589</name>
</gene>
<dbReference type="eggNOG" id="ENOG502TFSE">
    <property type="taxonomic scope" value="Eukaryota"/>
</dbReference>
<dbReference type="GO" id="GO:0034632">
    <property type="term" value="F:retinol transmembrane transporter activity"/>
    <property type="evidence" value="ECO:0007669"/>
    <property type="project" value="InterPro"/>
</dbReference>
<dbReference type="OrthoDB" id="5785631at2759"/>
<keyword evidence="3" id="KW-1185">Reference proteome</keyword>
<dbReference type="STRING" id="135651.G0NU37"/>
<accession>G0NU37</accession>
<dbReference type="InterPro" id="IPR002449">
    <property type="entry name" value="Retinol-bd/Purpurin"/>
</dbReference>
<dbReference type="GO" id="GO:0005501">
    <property type="term" value="F:retinoid binding"/>
    <property type="evidence" value="ECO:0007669"/>
    <property type="project" value="InterPro"/>
</dbReference>
<evidence type="ECO:0000256" key="1">
    <source>
        <dbReference type="SAM" id="Phobius"/>
    </source>
</evidence>
<dbReference type="PANTHER" id="PTHR11873">
    <property type="entry name" value="RETINOL-BINDING PROTEIN 4"/>
    <property type="match status" value="1"/>
</dbReference>
<dbReference type="InParanoid" id="G0NU37"/>